<accession>A0A4R9KCV3</accession>
<dbReference type="EMBL" id="RQGD01000008">
    <property type="protein sequence ID" value="TGL62963.1"/>
    <property type="molecule type" value="Genomic_DNA"/>
</dbReference>
<dbReference type="RefSeq" id="WP_135621686.1">
    <property type="nucleotide sequence ID" value="NZ_RQGD01000008.1"/>
</dbReference>
<organism evidence="2 3">
    <name type="scientific">Leptospira ognonensis</name>
    <dbReference type="NCBI Taxonomy" id="2484945"/>
    <lineage>
        <taxon>Bacteria</taxon>
        <taxon>Pseudomonadati</taxon>
        <taxon>Spirochaetota</taxon>
        <taxon>Spirochaetia</taxon>
        <taxon>Leptospirales</taxon>
        <taxon>Leptospiraceae</taxon>
        <taxon>Leptospira</taxon>
    </lineage>
</organism>
<name>A0A4R9KCV3_9LEPT</name>
<evidence type="ECO:0000313" key="3">
    <source>
        <dbReference type="Proteomes" id="UP000297693"/>
    </source>
</evidence>
<evidence type="ECO:0000313" key="2">
    <source>
        <dbReference type="EMBL" id="TGL62963.1"/>
    </source>
</evidence>
<dbReference type="Proteomes" id="UP000297693">
    <property type="component" value="Unassembled WGS sequence"/>
</dbReference>
<reference evidence="2" key="1">
    <citation type="journal article" date="2019" name="PLoS Negl. Trop. Dis.">
        <title>Revisiting the worldwide diversity of Leptospira species in the environment.</title>
        <authorList>
            <person name="Vincent A.T."/>
            <person name="Schiettekatte O."/>
            <person name="Bourhy P."/>
            <person name="Veyrier F.J."/>
            <person name="Picardeau M."/>
        </authorList>
    </citation>
    <scope>NUCLEOTIDE SEQUENCE [LARGE SCALE GENOMIC DNA]</scope>
    <source>
        <strain evidence="2">201702476</strain>
    </source>
</reference>
<evidence type="ECO:0000256" key="1">
    <source>
        <dbReference type="SAM" id="Coils"/>
    </source>
</evidence>
<proteinExistence type="predicted"/>
<evidence type="ECO:0008006" key="4">
    <source>
        <dbReference type="Google" id="ProtNLM"/>
    </source>
</evidence>
<sequence length="283" mass="31698">MTRLLSFRMTQNFFLLIFIMILANKISADMILLDDNEVLEGNIVNINEKEIIINTPKGELNVPKGIIKKYADNEEAERLLKEEIKHIQRTEKLDKVKKEVKEHAKEEIEKQIETATKIHSPKWTLTRSAIFPGWGQAEAGIAGGTALLVTSATGIGIMAYAHNLSTNLQQSYEQSVIQNLAIVTLIPSSATVQDRLAASYFLNQGACDGCNQVNHQERDFQQLFGVFYLAQLAYLANTLGIFSAAPVASKDDSFHFDFSVYQDRPIPQTAKQTVSSFNITIRF</sequence>
<keyword evidence="3" id="KW-1185">Reference proteome</keyword>
<comment type="caution">
    <text evidence="2">The sequence shown here is derived from an EMBL/GenBank/DDBJ whole genome shotgun (WGS) entry which is preliminary data.</text>
</comment>
<protein>
    <recommendedName>
        <fullName evidence="4">DUF5683 domain-containing protein</fullName>
    </recommendedName>
</protein>
<keyword evidence="1" id="KW-0175">Coiled coil</keyword>
<gene>
    <name evidence="2" type="ORF">EHQ58_02090</name>
</gene>
<feature type="coiled-coil region" evidence="1">
    <location>
        <begin position="73"/>
        <end position="118"/>
    </location>
</feature>
<dbReference type="AlphaFoldDB" id="A0A4R9KCV3"/>